<dbReference type="Proteomes" id="UP001319080">
    <property type="component" value="Unassembled WGS sequence"/>
</dbReference>
<feature type="transmembrane region" description="Helical" evidence="1">
    <location>
        <begin position="935"/>
        <end position="961"/>
    </location>
</feature>
<feature type="transmembrane region" description="Helical" evidence="1">
    <location>
        <begin position="334"/>
        <end position="352"/>
    </location>
</feature>
<feature type="transmembrane region" description="Helical" evidence="1">
    <location>
        <begin position="386"/>
        <end position="410"/>
    </location>
</feature>
<feature type="transmembrane region" description="Helical" evidence="1">
    <location>
        <begin position="454"/>
        <end position="473"/>
    </location>
</feature>
<dbReference type="PANTHER" id="PTHR32063">
    <property type="match status" value="1"/>
</dbReference>
<organism evidence="2 3">
    <name type="scientific">Dawidia cretensis</name>
    <dbReference type="NCBI Taxonomy" id="2782350"/>
    <lineage>
        <taxon>Bacteria</taxon>
        <taxon>Pseudomonadati</taxon>
        <taxon>Bacteroidota</taxon>
        <taxon>Cytophagia</taxon>
        <taxon>Cytophagales</taxon>
        <taxon>Chryseotaleaceae</taxon>
        <taxon>Dawidia</taxon>
    </lineage>
</organism>
<dbReference type="SUPFAM" id="SSF82693">
    <property type="entry name" value="Multidrug efflux transporter AcrB pore domain, PN1, PN2, PC1 and PC2 subdomains"/>
    <property type="match status" value="2"/>
</dbReference>
<accession>A0AAP2GW24</accession>
<dbReference type="GO" id="GO:0005886">
    <property type="term" value="C:plasma membrane"/>
    <property type="evidence" value="ECO:0007669"/>
    <property type="project" value="TreeGrafter"/>
</dbReference>
<dbReference type="EMBL" id="JAHESE010000018">
    <property type="protein sequence ID" value="MBT1709977.1"/>
    <property type="molecule type" value="Genomic_DNA"/>
</dbReference>
<name>A0AAP2GW24_9BACT</name>
<dbReference type="Pfam" id="PF00873">
    <property type="entry name" value="ACR_tran"/>
    <property type="match status" value="2"/>
</dbReference>
<dbReference type="InterPro" id="IPR027463">
    <property type="entry name" value="AcrB_DN_DC_subdom"/>
</dbReference>
<feature type="transmembrane region" description="Helical" evidence="1">
    <location>
        <begin position="907"/>
        <end position="929"/>
    </location>
</feature>
<feature type="transmembrane region" description="Helical" evidence="1">
    <location>
        <begin position="422"/>
        <end position="442"/>
    </location>
</feature>
<evidence type="ECO:0000256" key="1">
    <source>
        <dbReference type="SAM" id="Phobius"/>
    </source>
</evidence>
<proteinExistence type="predicted"/>
<keyword evidence="3" id="KW-1185">Reference proteome</keyword>
<keyword evidence="1" id="KW-0812">Transmembrane</keyword>
<reference evidence="2 3" key="1">
    <citation type="submission" date="2021-05" db="EMBL/GenBank/DDBJ databases">
        <title>A Polyphasic approach of four new species of the genus Ohtaekwangia: Ohtaekwangia histidinii sp. nov., Ohtaekwangia cretensis sp. nov., Ohtaekwangia indiensis sp. nov., Ohtaekwangia reichenbachii sp. nov. from diverse environment.</title>
        <authorList>
            <person name="Octaviana S."/>
        </authorList>
    </citation>
    <scope>NUCLEOTIDE SEQUENCE [LARGE SCALE GENOMIC DNA]</scope>
    <source>
        <strain evidence="2 3">PWU5</strain>
    </source>
</reference>
<dbReference type="SUPFAM" id="SSF82866">
    <property type="entry name" value="Multidrug efflux transporter AcrB transmembrane domain"/>
    <property type="match status" value="2"/>
</dbReference>
<sequence>MRHSSFSVILVFTCLGVLGLSTIPLLNFEFQPNKASRDFTITYEWPGVSPRMLENEVTSKLEAMLVTLKGIQRIASVSGHGTGRIDVQIKSDADPDMLRFEMANLIRQSLAKLPPDLSYPLLTPGSANSSKGPTLTYTLTADASSYYIQDYAQQHILPGLSAIPGVARVDVHGASPYIWEVEFKTDAIERLNIQAQDVATAIDQYLSKRFVGIGQYRSPASHQLQQSPVMLREAGHAALNLAEIPVKKVGNRILYVRDCASVRYVEQTPSSYFRMNGLNTVNIVLATDPTRNTLSAAKRIQAEMHQIETQLPPGYTLTMGSDATNFLRETLRSYAVRIGSSLLLLIAIILLFRRQVRFLFIVMLAVFANVALTSCCFFLFAVPIRFFSLAGLVISLSLMTGNAIIATHAYLRERNNKHIRSLIAFTVIMACILACFTLVDFYQGQGFADLARVIMANLAVSIVTSIFFIPALCDRIAIKPTTRRTLAQKRKTARRAGFFADGIRRIIKARAACIIIAVVSFGIPVYLLPEKMEGSSLLAKLYNQSVGTTWFSHTVKPVLDQLVGGSMRLAIRNGYTGFYAEEPRQKQLIITGQMPEGCTVQQLNDGIERMEQFIRMLKGVQSFQTSVVNYRNSSIVIDFIPGVDVNLPYLLKSQLETRALDLGGITWSVTGVGDGFSNAFMESYKGEQIVLEGYNYEQLYQYAKTLQQMVLTNPRVGEADITSSDNWRSRRTNEFSVDFNKEHLAFKNLRPAELFPSFRERSFRKQIGSWYEDTQIQSIFLTADIRNDFTTWSFYFQPASIKGNSFKMANLGSIQKTKVSDEIYKIDQQYRMVVAYNFLGSSLLARDIKEEFLRRISDQLPLGFKASLPYYGTLKKSNVNLYCLLPALLLAIFFICAIMLESFFEPLLLIMLVPIVFMGSFLSMAAFGIPFNNGVLVSLILLTGLVVYMGLMLLTQSNIPVRKHRKIRHSPVYRCIRTFQYNAHSLVIIILSVSLGLISFVGHGQMEEFWRAMLVSTIGGLLFSFVAFFIYFPLFLCWGTPSKI</sequence>
<keyword evidence="1" id="KW-0472">Membrane</keyword>
<comment type="caution">
    <text evidence="2">The sequence shown here is derived from an EMBL/GenBank/DDBJ whole genome shotgun (WGS) entry which is preliminary data.</text>
</comment>
<feature type="transmembrane region" description="Helical" evidence="1">
    <location>
        <begin position="509"/>
        <end position="528"/>
    </location>
</feature>
<dbReference type="Gene3D" id="3.30.70.1430">
    <property type="entry name" value="Multidrug efflux transporter AcrB pore domain"/>
    <property type="match status" value="1"/>
</dbReference>
<dbReference type="InterPro" id="IPR001036">
    <property type="entry name" value="Acrflvin-R"/>
</dbReference>
<dbReference type="PANTHER" id="PTHR32063:SF0">
    <property type="entry name" value="SWARMING MOTILITY PROTEIN SWRC"/>
    <property type="match status" value="1"/>
</dbReference>
<feature type="transmembrane region" description="Helical" evidence="1">
    <location>
        <begin position="879"/>
        <end position="900"/>
    </location>
</feature>
<dbReference type="Gene3D" id="3.30.2090.10">
    <property type="entry name" value="Multidrug efflux transporter AcrB TolC docking domain, DN and DC subdomains"/>
    <property type="match status" value="1"/>
</dbReference>
<feature type="transmembrane region" description="Helical" evidence="1">
    <location>
        <begin position="1013"/>
        <end position="1038"/>
    </location>
</feature>
<evidence type="ECO:0000313" key="2">
    <source>
        <dbReference type="EMBL" id="MBT1709977.1"/>
    </source>
</evidence>
<dbReference type="RefSeq" id="WP_254085556.1">
    <property type="nucleotide sequence ID" value="NZ_JAHESE010000018.1"/>
</dbReference>
<protein>
    <submittedName>
        <fullName evidence="2">Efflux RND transporter permease subunit</fullName>
    </submittedName>
</protein>
<evidence type="ECO:0000313" key="3">
    <source>
        <dbReference type="Proteomes" id="UP001319080"/>
    </source>
</evidence>
<dbReference type="Gene3D" id="3.30.70.1320">
    <property type="entry name" value="Multidrug efflux transporter AcrB pore domain like"/>
    <property type="match status" value="1"/>
</dbReference>
<gene>
    <name evidence="2" type="ORF">KK062_17155</name>
</gene>
<feature type="transmembrane region" description="Helical" evidence="1">
    <location>
        <begin position="359"/>
        <end position="380"/>
    </location>
</feature>
<keyword evidence="1" id="KW-1133">Transmembrane helix</keyword>
<dbReference type="AlphaFoldDB" id="A0AAP2GW24"/>
<dbReference type="Gene3D" id="1.20.1640.10">
    <property type="entry name" value="Multidrug efflux transporter AcrB transmembrane domain"/>
    <property type="match status" value="3"/>
</dbReference>
<feature type="transmembrane region" description="Helical" evidence="1">
    <location>
        <begin position="981"/>
        <end position="1001"/>
    </location>
</feature>
<dbReference type="GO" id="GO:0042910">
    <property type="term" value="F:xenobiotic transmembrane transporter activity"/>
    <property type="evidence" value="ECO:0007669"/>
    <property type="project" value="TreeGrafter"/>
</dbReference>